<evidence type="ECO:0000256" key="2">
    <source>
        <dbReference type="SAM" id="SignalP"/>
    </source>
</evidence>
<name>A0A147BCW9_IXORI</name>
<protein>
    <submittedName>
        <fullName evidence="3">Putative secreted protein</fullName>
    </submittedName>
</protein>
<dbReference type="AlphaFoldDB" id="A0A147BCW9"/>
<dbReference type="EMBL" id="GEGO01007209">
    <property type="protein sequence ID" value="JAR88195.1"/>
    <property type="molecule type" value="Transcribed_RNA"/>
</dbReference>
<accession>A0A147BCW9</accession>
<organism evidence="3">
    <name type="scientific">Ixodes ricinus</name>
    <name type="common">Common tick</name>
    <name type="synonym">Acarus ricinus</name>
    <dbReference type="NCBI Taxonomy" id="34613"/>
    <lineage>
        <taxon>Eukaryota</taxon>
        <taxon>Metazoa</taxon>
        <taxon>Ecdysozoa</taxon>
        <taxon>Arthropoda</taxon>
        <taxon>Chelicerata</taxon>
        <taxon>Arachnida</taxon>
        <taxon>Acari</taxon>
        <taxon>Parasitiformes</taxon>
        <taxon>Ixodida</taxon>
        <taxon>Ixodoidea</taxon>
        <taxon>Ixodidae</taxon>
        <taxon>Ixodinae</taxon>
        <taxon>Ixodes</taxon>
    </lineage>
</organism>
<proteinExistence type="predicted"/>
<evidence type="ECO:0000256" key="1">
    <source>
        <dbReference type="SAM" id="MobiDB-lite"/>
    </source>
</evidence>
<sequence>MRCLAFAALLALLSSSSSLLSQSVRRCTSVDISYRKHVEKISTGASSCLPSRQAKPARRSPWESSDSPVHAPVAPPRTSGTFPRFLFHSNACRASSLDLTPRPLVHCTIALVLA</sequence>
<evidence type="ECO:0000313" key="3">
    <source>
        <dbReference type="EMBL" id="JAR88195.1"/>
    </source>
</evidence>
<feature type="signal peptide" evidence="2">
    <location>
        <begin position="1"/>
        <end position="18"/>
    </location>
</feature>
<keyword evidence="2" id="KW-0732">Signal</keyword>
<feature type="region of interest" description="Disordered" evidence="1">
    <location>
        <begin position="45"/>
        <end position="79"/>
    </location>
</feature>
<feature type="chain" id="PRO_5007541998" evidence="2">
    <location>
        <begin position="19"/>
        <end position="114"/>
    </location>
</feature>
<reference evidence="3" key="1">
    <citation type="journal article" date="2018" name="PLoS Negl. Trop. Dis.">
        <title>Sialome diversity of ticks revealed by RNAseq of single tick salivary glands.</title>
        <authorList>
            <person name="Perner J."/>
            <person name="Kropackova S."/>
            <person name="Kopacek P."/>
            <person name="Ribeiro J.M."/>
        </authorList>
    </citation>
    <scope>NUCLEOTIDE SEQUENCE</scope>
    <source>
        <strain evidence="3">Siblings of single egg batch collected in Ceske Budejovice</strain>
        <tissue evidence="3">Salivary glands</tissue>
    </source>
</reference>